<dbReference type="AlphaFoldDB" id="M0N1J1"/>
<dbReference type="CDD" id="cd03801">
    <property type="entry name" value="GT4_PimA-like"/>
    <property type="match status" value="1"/>
</dbReference>
<dbReference type="Pfam" id="PF13692">
    <property type="entry name" value="Glyco_trans_1_4"/>
    <property type="match status" value="1"/>
</dbReference>
<keyword evidence="2 4" id="KW-0808">Transferase</keyword>
<protein>
    <submittedName>
        <fullName evidence="4">Glycosyltransferase</fullName>
    </submittedName>
</protein>
<dbReference type="Pfam" id="PF13579">
    <property type="entry name" value="Glyco_trans_4_4"/>
    <property type="match status" value="1"/>
</dbReference>
<sequence length="434" mass="46658">MHVCLLFGGRFSTNERARSHAVALHEAGHTVTVVCRGAAHDLDRESIDGIDVRRLPEETLYAGVKGKLDGLRYALQVIHPAWLRAVEEIADERAIDVCGVTDLRLVKTGLRVGDVHDVPVVATLPGNAPALEQRRNRTDGWLDRLQDPRKLARRLFHSPWRLGRLETGPLGGVDRLVTTCEEARARYVREVGIDPERVSVVHDTTSALDTFETDGHVDRGLGFDPEAAFVVTAFANGPFDTDLEAVVTAAARAADDVANLQLVLVGDHDRETTDALETQARRELAGGRVTFRTETDPDRLPAHVVASDVCVFPTHPSAVAETSIPRPLFRALATGVPIVTTDIGPASRVVGEADAGRVIPVGDRESLTAALVALADSTTAAAHGANGRRAVERQYDTERGASRLASIYESLSWTAVSEAGDELKTARTGGSTAP</sequence>
<reference evidence="4 5" key="1">
    <citation type="journal article" date="2014" name="PLoS Genet.">
        <title>Phylogenetically driven sequencing of extremely halophilic archaea reveals strategies for static and dynamic osmo-response.</title>
        <authorList>
            <person name="Becker E.A."/>
            <person name="Seitzer P.M."/>
            <person name="Tritt A."/>
            <person name="Larsen D."/>
            <person name="Krusor M."/>
            <person name="Yao A.I."/>
            <person name="Wu D."/>
            <person name="Madern D."/>
            <person name="Eisen J.A."/>
            <person name="Darling A.E."/>
            <person name="Facciotti M.T."/>
        </authorList>
    </citation>
    <scope>NUCLEOTIDE SEQUENCE [LARGE SCALE GENOMIC DNA]</scope>
    <source>
        <strain evidence="4 5">DSM 8989</strain>
    </source>
</reference>
<dbReference type="GO" id="GO:0016757">
    <property type="term" value="F:glycosyltransferase activity"/>
    <property type="evidence" value="ECO:0007669"/>
    <property type="project" value="UniProtKB-KW"/>
</dbReference>
<keyword evidence="5" id="KW-1185">Reference proteome</keyword>
<dbReference type="PANTHER" id="PTHR12526">
    <property type="entry name" value="GLYCOSYLTRANSFERASE"/>
    <property type="match status" value="1"/>
</dbReference>
<organism evidence="4 5">
    <name type="scientific">Halococcus salifodinae DSM 8989</name>
    <dbReference type="NCBI Taxonomy" id="1227456"/>
    <lineage>
        <taxon>Archaea</taxon>
        <taxon>Methanobacteriati</taxon>
        <taxon>Methanobacteriota</taxon>
        <taxon>Stenosarchaea group</taxon>
        <taxon>Halobacteria</taxon>
        <taxon>Halobacteriales</taxon>
        <taxon>Halococcaceae</taxon>
        <taxon>Halococcus</taxon>
    </lineage>
</organism>
<dbReference type="OrthoDB" id="132546at2157"/>
<keyword evidence="1" id="KW-0328">Glycosyltransferase</keyword>
<evidence type="ECO:0000313" key="5">
    <source>
        <dbReference type="Proteomes" id="UP000011625"/>
    </source>
</evidence>
<feature type="domain" description="Glycosyltransferase subfamily 4-like N-terminal" evidence="3">
    <location>
        <begin position="15"/>
        <end position="202"/>
    </location>
</feature>
<evidence type="ECO:0000259" key="3">
    <source>
        <dbReference type="Pfam" id="PF13579"/>
    </source>
</evidence>
<accession>M0N1J1</accession>
<gene>
    <name evidence="4" type="ORF">C450_14863</name>
</gene>
<dbReference type="PANTHER" id="PTHR12526:SF510">
    <property type="entry name" value="D-INOSITOL 3-PHOSPHATE GLYCOSYLTRANSFERASE"/>
    <property type="match status" value="1"/>
</dbReference>
<comment type="caution">
    <text evidence="4">The sequence shown here is derived from an EMBL/GenBank/DDBJ whole genome shotgun (WGS) entry which is preliminary data.</text>
</comment>
<evidence type="ECO:0000313" key="4">
    <source>
        <dbReference type="EMBL" id="EMA50535.1"/>
    </source>
</evidence>
<name>M0N1J1_9EURY</name>
<evidence type="ECO:0000256" key="2">
    <source>
        <dbReference type="ARBA" id="ARBA00022679"/>
    </source>
</evidence>
<dbReference type="SUPFAM" id="SSF53756">
    <property type="entry name" value="UDP-Glycosyltransferase/glycogen phosphorylase"/>
    <property type="match status" value="1"/>
</dbReference>
<proteinExistence type="predicted"/>
<dbReference type="PATRIC" id="fig|1227456.3.peg.3012"/>
<evidence type="ECO:0000256" key="1">
    <source>
        <dbReference type="ARBA" id="ARBA00022676"/>
    </source>
</evidence>
<dbReference type="Gene3D" id="3.40.50.2000">
    <property type="entry name" value="Glycogen Phosphorylase B"/>
    <property type="match status" value="2"/>
</dbReference>
<dbReference type="RefSeq" id="WP_005044608.1">
    <property type="nucleotide sequence ID" value="NZ_AOME01000071.1"/>
</dbReference>
<dbReference type="STRING" id="1227456.C450_14863"/>
<dbReference type="Proteomes" id="UP000011625">
    <property type="component" value="Unassembled WGS sequence"/>
</dbReference>
<dbReference type="EMBL" id="AOME01000071">
    <property type="protein sequence ID" value="EMA50535.1"/>
    <property type="molecule type" value="Genomic_DNA"/>
</dbReference>
<dbReference type="InterPro" id="IPR028098">
    <property type="entry name" value="Glyco_trans_4-like_N"/>
</dbReference>